<evidence type="ECO:0000256" key="1">
    <source>
        <dbReference type="SAM" id="Phobius"/>
    </source>
</evidence>
<dbReference type="Gene3D" id="1.25.40.10">
    <property type="entry name" value="Tetratricopeptide repeat domain"/>
    <property type="match status" value="1"/>
</dbReference>
<evidence type="ECO:0000313" key="3">
    <source>
        <dbReference type="Proteomes" id="UP000027336"/>
    </source>
</evidence>
<dbReference type="AlphaFoldDB" id="A0A067WFW9"/>
<dbReference type="InterPro" id="IPR011990">
    <property type="entry name" value="TPR-like_helical_dom_sf"/>
</dbReference>
<dbReference type="Proteomes" id="UP000027336">
    <property type="component" value="Unassembled WGS sequence"/>
</dbReference>
<proteinExistence type="predicted"/>
<protein>
    <submittedName>
        <fullName evidence="2">Uncharacterized protein</fullName>
    </submittedName>
</protein>
<name>A0A067WFW9_9HYPH</name>
<keyword evidence="1" id="KW-1133">Transmembrane helix</keyword>
<gene>
    <name evidence="2" type="ORF">O99_00911</name>
</gene>
<reference evidence="2 3" key="1">
    <citation type="submission" date="2012-04" db="EMBL/GenBank/DDBJ databases">
        <title>The Genome Sequence of Bartonella rochalimae BMGH.</title>
        <authorList>
            <consortium name="The Broad Institute Genome Sequencing Platform"/>
            <consortium name="The Broad Institute Genome Sequencing Center for Infectious Disease"/>
            <person name="Feldgarden M."/>
            <person name="Kirby J."/>
            <person name="Kosoy M."/>
            <person name="Birtles R."/>
            <person name="Probert W.S."/>
            <person name="Chiaraviglio L."/>
            <person name="Walker B."/>
            <person name="Young S.K."/>
            <person name="Zeng Q."/>
            <person name="Gargeya S."/>
            <person name="Fitzgerald M."/>
            <person name="Haas B."/>
            <person name="Abouelleil A."/>
            <person name="Alvarado L."/>
            <person name="Arachchi H.M."/>
            <person name="Berlin A.M."/>
            <person name="Chapman S.B."/>
            <person name="Goldberg J."/>
            <person name="Griggs A."/>
            <person name="Gujja S."/>
            <person name="Hansen M."/>
            <person name="Howarth C."/>
            <person name="Imamovic A."/>
            <person name="Larimer J."/>
            <person name="McCowen C."/>
            <person name="Montmayeur A."/>
            <person name="Murphy C."/>
            <person name="Neiman D."/>
            <person name="Pearson M."/>
            <person name="Priest M."/>
            <person name="Roberts A."/>
            <person name="Saif S."/>
            <person name="Shea T."/>
            <person name="Sisk P."/>
            <person name="Sykes S."/>
            <person name="Wortman J."/>
            <person name="Nusbaum C."/>
            <person name="Birren B."/>
        </authorList>
    </citation>
    <scope>NUCLEOTIDE SEQUENCE [LARGE SCALE GENOMIC DNA]</scope>
    <source>
        <strain evidence="2 3">ATCC BAA-1498</strain>
    </source>
</reference>
<comment type="caution">
    <text evidence="2">The sequence shown here is derived from an EMBL/GenBank/DDBJ whole genome shotgun (WGS) entry which is preliminary data.</text>
</comment>
<keyword evidence="1" id="KW-0812">Transmembrane</keyword>
<dbReference type="RefSeq" id="WP_174377793.1">
    <property type="nucleotide sequence ID" value="NZ_KL407337.1"/>
</dbReference>
<keyword evidence="1" id="KW-0472">Membrane</keyword>
<accession>A0A067WFW9</accession>
<organism evidence="2 3">
    <name type="scientific">Bartonella rochalimae ATCC BAA-1498</name>
    <dbReference type="NCBI Taxonomy" id="685782"/>
    <lineage>
        <taxon>Bacteria</taxon>
        <taxon>Pseudomonadati</taxon>
        <taxon>Pseudomonadota</taxon>
        <taxon>Alphaproteobacteria</taxon>
        <taxon>Hyphomicrobiales</taxon>
        <taxon>Bartonellaceae</taxon>
        <taxon>Bartonella</taxon>
    </lineage>
</organism>
<sequence length="285" mass="32856">MGLKDRFLISAVFVWAFICYVHLRSFVFLKGFIFFCSNFLRQQSIFLLFFSVFFSLSPSYGQNPPSSPFEEAPSPQSLLPLEDIIPDFPSERSDSSPLSNPHSGTILLEDYALPPHAHQSLASDRKEQEIVRLLKELKYCSNVKEAKNLSRQLQRLWSRSGSETIDLLMIWAEQSIVASDYNAALDRIDSVIALAPTYAEPWVKRAWLHIQLSDFKLAMFDLFQALTLEPRHYIAFIELGIIMEETNRPHLAIKAYETALSFYPQMEFLHQRLDFLVSQHADQEV</sequence>
<dbReference type="EMBL" id="AHPK01000015">
    <property type="protein sequence ID" value="KEC54812.1"/>
    <property type="molecule type" value="Genomic_DNA"/>
</dbReference>
<dbReference type="HOGENOM" id="CLU_079829_0_0_5"/>
<feature type="transmembrane region" description="Helical" evidence="1">
    <location>
        <begin position="6"/>
        <end position="23"/>
    </location>
</feature>
<dbReference type="PATRIC" id="fig|685782.3.peg.947"/>
<keyword evidence="3" id="KW-1185">Reference proteome</keyword>
<dbReference type="SMART" id="SM00028">
    <property type="entry name" value="TPR"/>
    <property type="match status" value="2"/>
</dbReference>
<dbReference type="SUPFAM" id="SSF48452">
    <property type="entry name" value="TPR-like"/>
    <property type="match status" value="1"/>
</dbReference>
<dbReference type="InterPro" id="IPR019734">
    <property type="entry name" value="TPR_rpt"/>
</dbReference>
<dbReference type="eggNOG" id="COG0457">
    <property type="taxonomic scope" value="Bacteria"/>
</dbReference>
<evidence type="ECO:0000313" key="2">
    <source>
        <dbReference type="EMBL" id="KEC54812.1"/>
    </source>
</evidence>